<dbReference type="PROSITE" id="PS00136">
    <property type="entry name" value="SUBTILASE_ASP"/>
    <property type="match status" value="1"/>
</dbReference>
<dbReference type="InterPro" id="IPR015500">
    <property type="entry name" value="Peptidase_S8_subtilisin-rel"/>
</dbReference>
<sequence length="611" mass="64484">MNKKKLAISLLGGFLLIFWGVKTLNAQDQNIVVNNIASSRSPRNHATSKARRIIVQMKQAPNTSSMESVETSVQEANVVGVLVPGSNSIVYEVADVNAALIQARANPNVASARVEPLVFADKVPNDENFSFQWALPNMQVAGNGKGAWELIDDLPNSTKEVKVAVVDTGVDKTHPDLAGKFTPYVASDWVDCSQNPCQTNSSSDGAGHGTHVAGIIGAVTENAKGVAGVGHSVKLMSVRILNAQGVGRFADALRGVRYAADNGADVINMSWGATEPEMSSDDIADIQQAMNYAWNQGAILVAAAGNCGSGCNIAPDVGTGTPTPVPTIVNNPKVYPAYSNHVISVAALEKDNTIAPYSEFGDWVDIAAPGGMFNCEDPDNCTRDEASFGILSTYPTNLTNGEEKYAFMIGTSMATPQVSGVAALLIAAQSDITKQDIEKYLFDFADKDVAGTGSQFAEGGVNACTSVYALLNDDAAAPSGECNIGGNGGPTNTPAPTGQNVTPTPYPTGAVCAKSCDQFVDNYSGKGRNKGDYNCSGGVTKRDYNVFKNQFGNIPNRNNKKNANGDCNDGNPASAGDPNTYTVNLVDFEKWRRNTKNFGALDDLDFEEEGD</sequence>
<evidence type="ECO:0000313" key="10">
    <source>
        <dbReference type="EMBL" id="OGG14232.1"/>
    </source>
</evidence>
<evidence type="ECO:0000256" key="1">
    <source>
        <dbReference type="ARBA" id="ARBA00011073"/>
    </source>
</evidence>
<dbReference type="Pfam" id="PF00082">
    <property type="entry name" value="Peptidase_S8"/>
    <property type="match status" value="1"/>
</dbReference>
<name>A0A1F5ZQ43_9BACT</name>
<evidence type="ECO:0000256" key="2">
    <source>
        <dbReference type="ARBA" id="ARBA00022670"/>
    </source>
</evidence>
<dbReference type="GO" id="GO:0004252">
    <property type="term" value="F:serine-type endopeptidase activity"/>
    <property type="evidence" value="ECO:0007669"/>
    <property type="project" value="UniProtKB-UniRule"/>
</dbReference>
<dbReference type="InterPro" id="IPR022398">
    <property type="entry name" value="Peptidase_S8_His-AS"/>
</dbReference>
<dbReference type="STRING" id="1798375.A2773_06440"/>
<accession>A0A1F5ZQ43</accession>
<protein>
    <recommendedName>
        <fullName evidence="9">Peptidase S8/S53 domain-containing protein</fullName>
    </recommendedName>
</protein>
<dbReference type="Proteomes" id="UP000177383">
    <property type="component" value="Unassembled WGS sequence"/>
</dbReference>
<dbReference type="GO" id="GO:0006508">
    <property type="term" value="P:proteolysis"/>
    <property type="evidence" value="ECO:0007669"/>
    <property type="project" value="UniProtKB-KW"/>
</dbReference>
<comment type="similarity">
    <text evidence="1 6 7">Belongs to the peptidase S8 family.</text>
</comment>
<dbReference type="PANTHER" id="PTHR43806:SF11">
    <property type="entry name" value="CEREVISIN-RELATED"/>
    <property type="match status" value="1"/>
</dbReference>
<feature type="active site" description="Charge relay system" evidence="5 6">
    <location>
        <position position="167"/>
    </location>
</feature>
<feature type="region of interest" description="Disordered" evidence="8">
    <location>
        <begin position="555"/>
        <end position="579"/>
    </location>
</feature>
<evidence type="ECO:0000256" key="5">
    <source>
        <dbReference type="PIRSR" id="PIRSR615500-1"/>
    </source>
</evidence>
<proteinExistence type="inferred from homology"/>
<comment type="caution">
    <text evidence="10">The sequence shown here is derived from an EMBL/GenBank/DDBJ whole genome shotgun (WGS) entry which is preliminary data.</text>
</comment>
<keyword evidence="4 6" id="KW-0720">Serine protease</keyword>
<dbReference type="PANTHER" id="PTHR43806">
    <property type="entry name" value="PEPTIDASE S8"/>
    <property type="match status" value="1"/>
</dbReference>
<dbReference type="PRINTS" id="PR00723">
    <property type="entry name" value="SUBTILISIN"/>
</dbReference>
<feature type="active site" description="Charge relay system" evidence="5 6">
    <location>
        <position position="412"/>
    </location>
</feature>
<dbReference type="InterPro" id="IPR023828">
    <property type="entry name" value="Peptidase_S8_Ser-AS"/>
</dbReference>
<gene>
    <name evidence="10" type="ORF">A2773_06440</name>
</gene>
<dbReference type="PROSITE" id="PS00137">
    <property type="entry name" value="SUBTILASE_HIS"/>
    <property type="match status" value="1"/>
</dbReference>
<evidence type="ECO:0000256" key="4">
    <source>
        <dbReference type="ARBA" id="ARBA00022825"/>
    </source>
</evidence>
<keyword evidence="2 6" id="KW-0645">Protease</keyword>
<feature type="domain" description="Peptidase S8/S53" evidence="9">
    <location>
        <begin position="159"/>
        <end position="457"/>
    </location>
</feature>
<keyword evidence="3 6" id="KW-0378">Hydrolase</keyword>
<dbReference type="InterPro" id="IPR023827">
    <property type="entry name" value="Peptidase_S8_Asp-AS"/>
</dbReference>
<evidence type="ECO:0000256" key="3">
    <source>
        <dbReference type="ARBA" id="ARBA00022801"/>
    </source>
</evidence>
<evidence type="ECO:0000256" key="7">
    <source>
        <dbReference type="RuleBase" id="RU003355"/>
    </source>
</evidence>
<feature type="compositionally biased region" description="Low complexity" evidence="8">
    <location>
        <begin position="555"/>
        <end position="571"/>
    </location>
</feature>
<dbReference type="InterPro" id="IPR036852">
    <property type="entry name" value="Peptidase_S8/S53_dom_sf"/>
</dbReference>
<feature type="active site" description="Charge relay system" evidence="5 6">
    <location>
        <position position="208"/>
    </location>
</feature>
<evidence type="ECO:0000313" key="11">
    <source>
        <dbReference type="Proteomes" id="UP000177383"/>
    </source>
</evidence>
<dbReference type="EMBL" id="MFJE01000022">
    <property type="protein sequence ID" value="OGG14232.1"/>
    <property type="molecule type" value="Genomic_DNA"/>
</dbReference>
<organism evidence="10 11">
    <name type="scientific">Candidatus Gottesmanbacteria bacterium RIFCSPHIGHO2_01_FULL_39_10</name>
    <dbReference type="NCBI Taxonomy" id="1798375"/>
    <lineage>
        <taxon>Bacteria</taxon>
        <taxon>Candidatus Gottesmaniibacteriota</taxon>
    </lineage>
</organism>
<evidence type="ECO:0000259" key="9">
    <source>
        <dbReference type="Pfam" id="PF00082"/>
    </source>
</evidence>
<evidence type="ECO:0000256" key="6">
    <source>
        <dbReference type="PROSITE-ProRule" id="PRU01240"/>
    </source>
</evidence>
<dbReference type="PROSITE" id="PS51892">
    <property type="entry name" value="SUBTILASE"/>
    <property type="match status" value="1"/>
</dbReference>
<dbReference type="InterPro" id="IPR000209">
    <property type="entry name" value="Peptidase_S8/S53_dom"/>
</dbReference>
<dbReference type="AlphaFoldDB" id="A0A1F5ZQ43"/>
<reference evidence="10 11" key="1">
    <citation type="journal article" date="2016" name="Nat. Commun.">
        <title>Thousands of microbial genomes shed light on interconnected biogeochemical processes in an aquifer system.</title>
        <authorList>
            <person name="Anantharaman K."/>
            <person name="Brown C.T."/>
            <person name="Hug L.A."/>
            <person name="Sharon I."/>
            <person name="Castelle C.J."/>
            <person name="Probst A.J."/>
            <person name="Thomas B.C."/>
            <person name="Singh A."/>
            <person name="Wilkins M.J."/>
            <person name="Karaoz U."/>
            <person name="Brodie E.L."/>
            <person name="Williams K.H."/>
            <person name="Hubbard S.S."/>
            <person name="Banfield J.F."/>
        </authorList>
    </citation>
    <scope>NUCLEOTIDE SEQUENCE [LARGE SCALE GENOMIC DNA]</scope>
</reference>
<dbReference type="InterPro" id="IPR050131">
    <property type="entry name" value="Peptidase_S8_subtilisin-like"/>
</dbReference>
<dbReference type="PROSITE" id="PS00138">
    <property type="entry name" value="SUBTILASE_SER"/>
    <property type="match status" value="1"/>
</dbReference>
<dbReference type="SUPFAM" id="SSF52743">
    <property type="entry name" value="Subtilisin-like"/>
    <property type="match status" value="1"/>
</dbReference>
<evidence type="ECO:0000256" key="8">
    <source>
        <dbReference type="SAM" id="MobiDB-lite"/>
    </source>
</evidence>
<dbReference type="Gene3D" id="3.40.50.200">
    <property type="entry name" value="Peptidase S8/S53 domain"/>
    <property type="match status" value="1"/>
</dbReference>